<dbReference type="SUPFAM" id="SSF48334">
    <property type="entry name" value="DNA repair protein MutS, domain III"/>
    <property type="match status" value="1"/>
</dbReference>
<keyword evidence="7 9" id="KW-0234">DNA repair</keyword>
<dbReference type="GO" id="GO:0005829">
    <property type="term" value="C:cytosol"/>
    <property type="evidence" value="ECO:0007669"/>
    <property type="project" value="TreeGrafter"/>
</dbReference>
<dbReference type="SMART" id="SM00534">
    <property type="entry name" value="MUTSac"/>
    <property type="match status" value="1"/>
</dbReference>
<dbReference type="InterPro" id="IPR017261">
    <property type="entry name" value="DNA_mismatch_repair_MutS/MSH"/>
</dbReference>
<dbReference type="SUPFAM" id="SSF52540">
    <property type="entry name" value="P-loop containing nucleoside triphosphate hydrolases"/>
    <property type="match status" value="1"/>
</dbReference>
<keyword evidence="6 9" id="KW-0238">DNA-binding</keyword>
<evidence type="ECO:0000256" key="5">
    <source>
        <dbReference type="ARBA" id="ARBA00022840"/>
    </source>
</evidence>
<keyword evidence="3 9" id="KW-0547">Nucleotide-binding</keyword>
<keyword evidence="5 9" id="KW-0067">ATP-binding</keyword>
<comment type="caution">
    <text evidence="12">The sequence shown here is derived from an EMBL/GenBank/DDBJ whole genome shotgun (WGS) entry which is preliminary data.</text>
</comment>
<dbReference type="Pfam" id="PF05192">
    <property type="entry name" value="MutS_III"/>
    <property type="match status" value="1"/>
</dbReference>
<dbReference type="Gene3D" id="3.40.50.300">
    <property type="entry name" value="P-loop containing nucleotide triphosphate hydrolases"/>
    <property type="match status" value="1"/>
</dbReference>
<dbReference type="FunFam" id="1.10.1420.10:FF:000002">
    <property type="entry name" value="DNA mismatch repair protein MutS"/>
    <property type="match status" value="1"/>
</dbReference>
<dbReference type="Pfam" id="PF05190">
    <property type="entry name" value="MutS_IV"/>
    <property type="match status" value="1"/>
</dbReference>
<evidence type="ECO:0000313" key="13">
    <source>
        <dbReference type="Proteomes" id="UP001143810"/>
    </source>
</evidence>
<dbReference type="InterPro" id="IPR036187">
    <property type="entry name" value="DNA_mismatch_repair_MutS_sf"/>
</dbReference>
<dbReference type="InterPro" id="IPR007861">
    <property type="entry name" value="DNA_mismatch_repair_MutS_clamp"/>
</dbReference>
<accession>A0A9X2NUM7</accession>
<reference evidence="12" key="1">
    <citation type="journal article" date="2022" name="Arch. Microbiol.">
        <title>Bacteroides muris sp. nov. isolated from the cecum of wild-derived house mice.</title>
        <authorList>
            <person name="Fokt H."/>
            <person name="Unni R."/>
            <person name="Repnik U."/>
            <person name="Schmitz R.A."/>
            <person name="Bramkamp M."/>
            <person name="Baines J.F."/>
            <person name="Unterweger D."/>
        </authorList>
    </citation>
    <scope>NUCLEOTIDE SEQUENCE</scope>
    <source>
        <strain evidence="12">KH569_7</strain>
    </source>
</reference>
<comment type="similarity">
    <text evidence="1 9 10">Belongs to the DNA mismatch repair MutS family.</text>
</comment>
<feature type="domain" description="DNA mismatch repair proteins mutS family" evidence="11">
    <location>
        <begin position="691"/>
        <end position="707"/>
    </location>
</feature>
<sequence length="871" mass="98043">MHEDIVLTPMMKQFLDLKAKHPDAVMLFRCGDFYETYSTDAVVASEILGITLTKRANGKGKTIEMAGFPHHALDTYLPKLIRAGKRVAICDQLEDPKLTKKLVKRGITELVTPGVSINDNVLNYRENNFLAAVHFGKGACGVAFLDISTGEFLTAEGLFDYVDKLLNNFAPKEVLFERGKRLMFEGNFGSKFFTFELDDWVFTETSAREKLLKHFEVKNLKGFGVEHLKNGIIASGAILQYLIMTQHTQIGHVTSLARIEEDKYVRLDKFTVRSLELMGSMNDGGSSLLNVIDKTISPMGARLLKRWLVFPLKDVQPINERLNVVEYFFRQPDLKELIEEQLHLIGDLERIISKVAVGRVSPREVVALKVALQAIEPIKAACMEADNASLNHIGEQLNICQSIRDRIDREIDNDPPLLINKGGVIKSGVSAELDELRRIAYSGKDYLLQIQQRESELTEIPSLKIGYNNVFGYYIEVRNTHKDKVPAEWIRKQTLANAERYITQELKEYEEKILGAEDKILVLETQLYAELVQSLSEFIPAIQINANQIARLDCLLSFATAARENNYIRPVVADDDVLEIRQGRHPVIEKQLPIGEKYIANDVMLDSQTQQIIIITGPNMAGKSALLRQTALITLLAQIGSFVPAENAHIGLVDKIFTRVGASDNISVGESTFMVEMNEAADILNNLSPRSLVLFDELGRGTSTYDGISIAWAIVEHIHEHPKAKARTLFATHYHELNEMEKSFRRIKNYNVSVKEIDNKVIFLRKLERGGSEHSFGIHVAKMAGMPKSIVKRANDILKQLETDNRQQGISGKPMPEVGETRGGMQLSFFQLDDPVLCQIRDEILNLDVNNLTPLEALNKLNDIKRIVKGK</sequence>
<dbReference type="SMART" id="SM00533">
    <property type="entry name" value="MUTSd"/>
    <property type="match status" value="1"/>
</dbReference>
<dbReference type="SUPFAM" id="SSF53150">
    <property type="entry name" value="DNA repair protein MutS, domain II"/>
    <property type="match status" value="1"/>
</dbReference>
<dbReference type="GO" id="GO:0003684">
    <property type="term" value="F:damaged DNA binding"/>
    <property type="evidence" value="ECO:0007669"/>
    <property type="project" value="UniProtKB-UniRule"/>
</dbReference>
<evidence type="ECO:0000256" key="10">
    <source>
        <dbReference type="RuleBase" id="RU003756"/>
    </source>
</evidence>
<reference evidence="12" key="2">
    <citation type="submission" date="2022-04" db="EMBL/GenBank/DDBJ databases">
        <authorList>
            <person name="Fokt H."/>
            <person name="Baines J."/>
        </authorList>
    </citation>
    <scope>NUCLEOTIDE SEQUENCE</scope>
    <source>
        <strain evidence="12">KH569_7</strain>
    </source>
</reference>
<evidence type="ECO:0000256" key="8">
    <source>
        <dbReference type="ARBA" id="ARBA00024647"/>
    </source>
</evidence>
<dbReference type="InterPro" id="IPR036678">
    <property type="entry name" value="MutS_con_dom_sf"/>
</dbReference>
<dbReference type="PROSITE" id="PS00486">
    <property type="entry name" value="DNA_MISMATCH_REPAIR_2"/>
    <property type="match status" value="1"/>
</dbReference>
<dbReference type="InterPro" id="IPR045076">
    <property type="entry name" value="MutS"/>
</dbReference>
<keyword evidence="4 9" id="KW-0227">DNA damage</keyword>
<dbReference type="InterPro" id="IPR000432">
    <property type="entry name" value="DNA_mismatch_repair_MutS_C"/>
</dbReference>
<evidence type="ECO:0000313" key="12">
    <source>
        <dbReference type="EMBL" id="MCR6506586.1"/>
    </source>
</evidence>
<dbReference type="InterPro" id="IPR016151">
    <property type="entry name" value="DNA_mismatch_repair_MutS_N"/>
</dbReference>
<evidence type="ECO:0000256" key="9">
    <source>
        <dbReference type="HAMAP-Rule" id="MF_00096"/>
    </source>
</evidence>
<dbReference type="RefSeq" id="WP_257939542.1">
    <property type="nucleotide sequence ID" value="NZ_JAMZEE010000001.1"/>
</dbReference>
<dbReference type="Gene3D" id="3.40.1170.10">
    <property type="entry name" value="DNA repair protein MutS, domain I"/>
    <property type="match status" value="1"/>
</dbReference>
<dbReference type="Gene3D" id="3.30.420.110">
    <property type="entry name" value="MutS, connector domain"/>
    <property type="match status" value="1"/>
</dbReference>
<dbReference type="GO" id="GO:0006298">
    <property type="term" value="P:mismatch repair"/>
    <property type="evidence" value="ECO:0007669"/>
    <property type="project" value="UniProtKB-UniRule"/>
</dbReference>
<evidence type="ECO:0000256" key="2">
    <source>
        <dbReference type="ARBA" id="ARBA00021982"/>
    </source>
</evidence>
<dbReference type="GO" id="GO:0030983">
    <property type="term" value="F:mismatched DNA binding"/>
    <property type="evidence" value="ECO:0007669"/>
    <property type="project" value="InterPro"/>
</dbReference>
<dbReference type="EMBL" id="JAMZEE010000001">
    <property type="protein sequence ID" value="MCR6506586.1"/>
    <property type="molecule type" value="Genomic_DNA"/>
</dbReference>
<organism evidence="12 13">
    <name type="scientific">Bacteroides muris</name>
    <name type="common">ex Fokt et al. 2023</name>
    <dbReference type="NCBI Taxonomy" id="2937417"/>
    <lineage>
        <taxon>Bacteria</taxon>
        <taxon>Pseudomonadati</taxon>
        <taxon>Bacteroidota</taxon>
        <taxon>Bacteroidia</taxon>
        <taxon>Bacteroidales</taxon>
        <taxon>Bacteroidaceae</taxon>
        <taxon>Bacteroides</taxon>
    </lineage>
</organism>
<dbReference type="Gene3D" id="1.10.1420.10">
    <property type="match status" value="2"/>
</dbReference>
<dbReference type="InterPro" id="IPR007860">
    <property type="entry name" value="DNA_mmatch_repair_MutS_con_dom"/>
</dbReference>
<dbReference type="NCBIfam" id="NF003810">
    <property type="entry name" value="PRK05399.1"/>
    <property type="match status" value="1"/>
</dbReference>
<comment type="function">
    <text evidence="8 9">This protein is involved in the repair of mismatches in DNA. It is possible that it carries out the mismatch recognition step. This protein has a weak ATPase activity.</text>
</comment>
<evidence type="ECO:0000256" key="1">
    <source>
        <dbReference type="ARBA" id="ARBA00006271"/>
    </source>
</evidence>
<dbReference type="Pfam" id="PF05188">
    <property type="entry name" value="MutS_II"/>
    <property type="match status" value="1"/>
</dbReference>
<dbReference type="AlphaFoldDB" id="A0A9X2NUM7"/>
<dbReference type="NCBIfam" id="TIGR01070">
    <property type="entry name" value="mutS1"/>
    <property type="match status" value="1"/>
</dbReference>
<dbReference type="InterPro" id="IPR007695">
    <property type="entry name" value="DNA_mismatch_repair_MutS-lik_N"/>
</dbReference>
<evidence type="ECO:0000256" key="3">
    <source>
        <dbReference type="ARBA" id="ARBA00022741"/>
    </source>
</evidence>
<gene>
    <name evidence="9 12" type="primary">mutS</name>
    <name evidence="12" type="ORF">M1B78_00015</name>
</gene>
<feature type="binding site" evidence="9">
    <location>
        <begin position="617"/>
        <end position="624"/>
    </location>
    <ligand>
        <name>ATP</name>
        <dbReference type="ChEBI" id="CHEBI:30616"/>
    </ligand>
</feature>
<dbReference type="InterPro" id="IPR027417">
    <property type="entry name" value="P-loop_NTPase"/>
</dbReference>
<dbReference type="PANTHER" id="PTHR11361">
    <property type="entry name" value="DNA MISMATCH REPAIR PROTEIN MUTS FAMILY MEMBER"/>
    <property type="match status" value="1"/>
</dbReference>
<protein>
    <recommendedName>
        <fullName evidence="2 9">DNA mismatch repair protein MutS</fullName>
    </recommendedName>
</protein>
<dbReference type="Proteomes" id="UP001143810">
    <property type="component" value="Unassembled WGS sequence"/>
</dbReference>
<dbReference type="Pfam" id="PF00488">
    <property type="entry name" value="MutS_V"/>
    <property type="match status" value="1"/>
</dbReference>
<dbReference type="Pfam" id="PF01624">
    <property type="entry name" value="MutS_I"/>
    <property type="match status" value="1"/>
</dbReference>
<proteinExistence type="inferred from homology"/>
<dbReference type="GO" id="GO:0140664">
    <property type="term" value="F:ATP-dependent DNA damage sensor activity"/>
    <property type="evidence" value="ECO:0007669"/>
    <property type="project" value="InterPro"/>
</dbReference>
<dbReference type="InterPro" id="IPR005748">
    <property type="entry name" value="DNA_mismatch_repair_MutS"/>
</dbReference>
<name>A0A9X2NUM7_9BACE</name>
<dbReference type="PANTHER" id="PTHR11361:SF34">
    <property type="entry name" value="DNA MISMATCH REPAIR PROTEIN MSH1, MITOCHONDRIAL"/>
    <property type="match status" value="1"/>
</dbReference>
<evidence type="ECO:0000256" key="4">
    <source>
        <dbReference type="ARBA" id="ARBA00022763"/>
    </source>
</evidence>
<dbReference type="CDD" id="cd03284">
    <property type="entry name" value="ABC_MutS1"/>
    <property type="match status" value="1"/>
</dbReference>
<evidence type="ECO:0000256" key="7">
    <source>
        <dbReference type="ARBA" id="ARBA00023204"/>
    </source>
</evidence>
<dbReference type="InterPro" id="IPR007696">
    <property type="entry name" value="DNA_mismatch_repair_MutS_core"/>
</dbReference>
<dbReference type="FunFam" id="3.40.1170.10:FF:000001">
    <property type="entry name" value="DNA mismatch repair protein MutS"/>
    <property type="match status" value="1"/>
</dbReference>
<dbReference type="SUPFAM" id="SSF55271">
    <property type="entry name" value="DNA repair protein MutS, domain I"/>
    <property type="match status" value="1"/>
</dbReference>
<evidence type="ECO:0000256" key="6">
    <source>
        <dbReference type="ARBA" id="ARBA00023125"/>
    </source>
</evidence>
<dbReference type="HAMAP" id="MF_00096">
    <property type="entry name" value="MutS"/>
    <property type="match status" value="1"/>
</dbReference>
<evidence type="ECO:0000259" key="11">
    <source>
        <dbReference type="PROSITE" id="PS00486"/>
    </source>
</evidence>
<dbReference type="GO" id="GO:0005524">
    <property type="term" value="F:ATP binding"/>
    <property type="evidence" value="ECO:0007669"/>
    <property type="project" value="UniProtKB-UniRule"/>
</dbReference>
<dbReference type="PIRSF" id="PIRSF037677">
    <property type="entry name" value="DNA_mis_repair_Msh6"/>
    <property type="match status" value="1"/>
</dbReference>